<dbReference type="SMART" id="SM00028">
    <property type="entry name" value="TPR"/>
    <property type="match status" value="3"/>
</dbReference>
<evidence type="ECO:0000256" key="1">
    <source>
        <dbReference type="ARBA" id="ARBA00022803"/>
    </source>
</evidence>
<feature type="repeat" description="TPR" evidence="3">
    <location>
        <begin position="19"/>
        <end position="52"/>
    </location>
</feature>
<dbReference type="Gene3D" id="1.25.40.10">
    <property type="entry name" value="Tetratricopeptide repeat domain"/>
    <property type="match status" value="1"/>
</dbReference>
<protein>
    <recommendedName>
        <fullName evidence="6">Tetratricopeptide repeat protein</fullName>
    </recommendedName>
</protein>
<dbReference type="Proteomes" id="UP000626109">
    <property type="component" value="Unassembled WGS sequence"/>
</dbReference>
<dbReference type="InterPro" id="IPR011990">
    <property type="entry name" value="TPR-like_helical_dom_sf"/>
</dbReference>
<dbReference type="PANTHER" id="PTHR12558">
    <property type="entry name" value="CELL DIVISION CYCLE 16,23,27"/>
    <property type="match status" value="1"/>
</dbReference>
<accession>A0A813JEF4</accession>
<dbReference type="PANTHER" id="PTHR12558:SF13">
    <property type="entry name" value="CELL DIVISION CYCLE PROTEIN 27 HOMOLOG"/>
    <property type="match status" value="1"/>
</dbReference>
<dbReference type="InterPro" id="IPR019734">
    <property type="entry name" value="TPR_rpt"/>
</dbReference>
<gene>
    <name evidence="4" type="ORF">PGLA2088_LOCUS19641</name>
</gene>
<evidence type="ECO:0008006" key="6">
    <source>
        <dbReference type="Google" id="ProtNLM"/>
    </source>
</evidence>
<reference evidence="4" key="1">
    <citation type="submission" date="2021-02" db="EMBL/GenBank/DDBJ databases">
        <authorList>
            <person name="Dougan E. K."/>
            <person name="Rhodes N."/>
            <person name="Thang M."/>
            <person name="Chan C."/>
        </authorList>
    </citation>
    <scope>NUCLEOTIDE SEQUENCE</scope>
</reference>
<evidence type="ECO:0000313" key="4">
    <source>
        <dbReference type="EMBL" id="CAE8675971.1"/>
    </source>
</evidence>
<dbReference type="PROSITE" id="PS50005">
    <property type="entry name" value="TPR"/>
    <property type="match status" value="1"/>
</dbReference>
<proteinExistence type="inferred from homology"/>
<comment type="similarity">
    <text evidence="2">Belongs to the APC3/CDC27 family.</text>
</comment>
<feature type="non-terminal residue" evidence="4">
    <location>
        <position position="219"/>
    </location>
</feature>
<dbReference type="EMBL" id="CAJNNW010025168">
    <property type="protein sequence ID" value="CAE8675971.1"/>
    <property type="molecule type" value="Genomic_DNA"/>
</dbReference>
<comment type="caution">
    <text evidence="4">The sequence shown here is derived from an EMBL/GenBank/DDBJ whole genome shotgun (WGS) entry which is preliminary data.</text>
</comment>
<sequence>DHDRAIQHAERAAQFRPHPDVLHFLGEEYLRLGDEQKAAHWFRRSLDLEPNHLPSITELGQLMYRQTRWQEAEQHFTRICELDRSDISAVRWLALVKYKLRKDESCKQCCDAVLRRKHCTSESMNRGSDPLNVDALWLLAELQHQNGPTTDKWFLSLRLPPEVSAADVCQSIAKGYLVRKQLNQASDWLKKVQHYLPSEGRVREAQSLLIREGNSVNPQ</sequence>
<feature type="non-terminal residue" evidence="4">
    <location>
        <position position="1"/>
    </location>
</feature>
<dbReference type="AlphaFoldDB" id="A0A813JEF4"/>
<name>A0A813JEF4_POLGL</name>
<evidence type="ECO:0000256" key="2">
    <source>
        <dbReference type="ARBA" id="ARBA00038210"/>
    </source>
</evidence>
<dbReference type="SUPFAM" id="SSF48452">
    <property type="entry name" value="TPR-like"/>
    <property type="match status" value="1"/>
</dbReference>
<dbReference type="Pfam" id="PF12895">
    <property type="entry name" value="ANAPC3"/>
    <property type="match status" value="1"/>
</dbReference>
<organism evidence="4 5">
    <name type="scientific">Polarella glacialis</name>
    <name type="common">Dinoflagellate</name>
    <dbReference type="NCBI Taxonomy" id="89957"/>
    <lineage>
        <taxon>Eukaryota</taxon>
        <taxon>Sar</taxon>
        <taxon>Alveolata</taxon>
        <taxon>Dinophyceae</taxon>
        <taxon>Suessiales</taxon>
        <taxon>Suessiaceae</taxon>
        <taxon>Polarella</taxon>
    </lineage>
</organism>
<evidence type="ECO:0000256" key="3">
    <source>
        <dbReference type="PROSITE-ProRule" id="PRU00339"/>
    </source>
</evidence>
<keyword evidence="1 3" id="KW-0802">TPR repeat</keyword>
<evidence type="ECO:0000313" key="5">
    <source>
        <dbReference type="Proteomes" id="UP000626109"/>
    </source>
</evidence>